<evidence type="ECO:0000256" key="2">
    <source>
        <dbReference type="ARBA" id="ARBA00022527"/>
    </source>
</evidence>
<dbReference type="PANTHER" id="PTHR43289:SF6">
    <property type="entry name" value="SERINE_THREONINE-PROTEIN KINASE NEKL-3"/>
    <property type="match status" value="1"/>
</dbReference>
<dbReference type="EMBL" id="LAKD02000047">
    <property type="protein sequence ID" value="OPF78481.1"/>
    <property type="molecule type" value="Genomic_DNA"/>
</dbReference>
<evidence type="ECO:0000313" key="8">
    <source>
        <dbReference type="EMBL" id="OPF78481.1"/>
    </source>
</evidence>
<dbReference type="AlphaFoldDB" id="A0A1V4D3A7"/>
<dbReference type="PANTHER" id="PTHR43289">
    <property type="entry name" value="MITOGEN-ACTIVATED PROTEIN KINASE KINASE KINASE 20-RELATED"/>
    <property type="match status" value="1"/>
</dbReference>
<evidence type="ECO:0000256" key="3">
    <source>
        <dbReference type="ARBA" id="ARBA00022679"/>
    </source>
</evidence>
<dbReference type="Proteomes" id="UP000033615">
    <property type="component" value="Unassembled WGS sequence"/>
</dbReference>
<keyword evidence="4" id="KW-0547">Nucleotide-binding</keyword>
<proteinExistence type="predicted"/>
<protein>
    <recommendedName>
        <fullName evidence="1">non-specific serine/threonine protein kinase</fullName>
        <ecNumber evidence="1">2.7.11.1</ecNumber>
    </recommendedName>
</protein>
<evidence type="ECO:0000256" key="1">
    <source>
        <dbReference type="ARBA" id="ARBA00012513"/>
    </source>
</evidence>
<evidence type="ECO:0000256" key="4">
    <source>
        <dbReference type="ARBA" id="ARBA00022741"/>
    </source>
</evidence>
<evidence type="ECO:0000256" key="7">
    <source>
        <dbReference type="SAM" id="MobiDB-lite"/>
    </source>
</evidence>
<keyword evidence="3" id="KW-0808">Transferase</keyword>
<evidence type="ECO:0000256" key="6">
    <source>
        <dbReference type="ARBA" id="ARBA00022840"/>
    </source>
</evidence>
<dbReference type="OrthoDB" id="4329527at2"/>
<dbReference type="RefSeq" id="WP_046089216.1">
    <property type="nucleotide sequence ID" value="NZ_LAKD02000047.1"/>
</dbReference>
<comment type="caution">
    <text evidence="8">The sequence shown here is derived from an EMBL/GenBank/DDBJ whole genome shotgun (WGS) entry which is preliminary data.</text>
</comment>
<gene>
    <name evidence="8" type="ORF">VT50_0218865</name>
</gene>
<dbReference type="Gene3D" id="1.10.510.10">
    <property type="entry name" value="Transferase(Phosphotransferase) domain 1"/>
    <property type="match status" value="1"/>
</dbReference>
<accession>A0A1V4D3A7</accession>
<keyword evidence="6" id="KW-0067">ATP-binding</keyword>
<name>A0A1V4D3A7_9ACTN</name>
<dbReference type="SUPFAM" id="SSF56112">
    <property type="entry name" value="Protein kinase-like (PK-like)"/>
    <property type="match status" value="1"/>
</dbReference>
<dbReference type="GO" id="GO:0005524">
    <property type="term" value="F:ATP binding"/>
    <property type="evidence" value="ECO:0007669"/>
    <property type="project" value="UniProtKB-KW"/>
</dbReference>
<evidence type="ECO:0000313" key="9">
    <source>
        <dbReference type="Proteomes" id="UP000033615"/>
    </source>
</evidence>
<dbReference type="InterPro" id="IPR011009">
    <property type="entry name" value="Kinase-like_dom_sf"/>
</dbReference>
<reference evidence="8" key="1">
    <citation type="submission" date="2016-12" db="EMBL/GenBank/DDBJ databases">
        <title>Genome sequence of Streptomyces antioxidans MUSC 164.</title>
        <authorList>
            <person name="Lee L.-H."/>
            <person name="Ser H.-L."/>
        </authorList>
    </citation>
    <scope>NUCLEOTIDE SEQUENCE [LARGE SCALE GENOMIC DNA]</scope>
    <source>
        <strain evidence="8">MUSC 164</strain>
    </source>
</reference>
<sequence length="322" mass="32897">MHAPHQGGRPGRTGPYRVVTGLDDGASGMPVPEGRYIARSADGGRTVLISVPTEGADPLRFMAEADSSRYLLGPWSSPATELAGPDEAPWHARPYLPALPLPTALLVHGGPLPERTVRAIGAALVETLSIGHGQGLAHAGVSPAAVLLAADGPRLGCFGAVRVAAPDGVPRSGLPGLESGSLPPEQAAGGRPDPMGDIYALGATLAYAATGHTVPESHQFPAALRAVLRRCVSRDPAARPRPAELLDVFSAVGAPVTGPASSPAPAPHPATEVDQRPASRAEAVLGPGWLPGRVIAAIAHQSARVLAAEPSARQPVTTHRQD</sequence>
<evidence type="ECO:0000256" key="5">
    <source>
        <dbReference type="ARBA" id="ARBA00022777"/>
    </source>
</evidence>
<feature type="region of interest" description="Disordered" evidence="7">
    <location>
        <begin position="256"/>
        <end position="278"/>
    </location>
</feature>
<organism evidence="8 9">
    <name type="scientific">Streptomyces antioxidans</name>
    <dbReference type="NCBI Taxonomy" id="1507734"/>
    <lineage>
        <taxon>Bacteria</taxon>
        <taxon>Bacillati</taxon>
        <taxon>Actinomycetota</taxon>
        <taxon>Actinomycetes</taxon>
        <taxon>Kitasatosporales</taxon>
        <taxon>Streptomycetaceae</taxon>
        <taxon>Streptomyces</taxon>
    </lineage>
</organism>
<keyword evidence="2 8" id="KW-0723">Serine/threonine-protein kinase</keyword>
<dbReference type="EC" id="2.7.11.1" evidence="1"/>
<dbReference type="GO" id="GO:0004674">
    <property type="term" value="F:protein serine/threonine kinase activity"/>
    <property type="evidence" value="ECO:0007669"/>
    <property type="project" value="UniProtKB-KW"/>
</dbReference>
<keyword evidence="5 8" id="KW-0418">Kinase</keyword>
<keyword evidence="9" id="KW-1185">Reference proteome</keyword>